<reference evidence="2" key="1">
    <citation type="journal article" date="2021" name="Front. Microbiol.">
        <title>Comprehensive Comparative Genomics and Phenotyping of Methylobacterium Species.</title>
        <authorList>
            <person name="Alessa O."/>
            <person name="Ogura Y."/>
            <person name="Fujitani Y."/>
            <person name="Takami H."/>
            <person name="Hayashi T."/>
            <person name="Sahin N."/>
            <person name="Tani A."/>
        </authorList>
    </citation>
    <scope>NUCLEOTIDE SEQUENCE</scope>
    <source>
        <strain evidence="2">NBRC 15686</strain>
    </source>
</reference>
<proteinExistence type="predicted"/>
<name>A0ABQ4U851_9HYPH</name>
<dbReference type="RefSeq" id="WP_238221983.1">
    <property type="nucleotide sequence ID" value="NZ_BAAADH010000020.1"/>
</dbReference>
<comment type="caution">
    <text evidence="2">The sequence shown here is derived from an EMBL/GenBank/DDBJ whole genome shotgun (WGS) entry which is preliminary data.</text>
</comment>
<organism evidence="2 3">
    <name type="scientific">Methylorubrum aminovorans</name>
    <dbReference type="NCBI Taxonomy" id="269069"/>
    <lineage>
        <taxon>Bacteria</taxon>
        <taxon>Pseudomonadati</taxon>
        <taxon>Pseudomonadota</taxon>
        <taxon>Alphaproteobacteria</taxon>
        <taxon>Hyphomicrobiales</taxon>
        <taxon>Methylobacteriaceae</taxon>
        <taxon>Methylorubrum</taxon>
    </lineage>
</organism>
<keyword evidence="3" id="KW-1185">Reference proteome</keyword>
<protein>
    <submittedName>
        <fullName evidence="2">Uncharacterized protein</fullName>
    </submittedName>
</protein>
<dbReference type="EMBL" id="BPRC01000001">
    <property type="protein sequence ID" value="GJE63198.1"/>
    <property type="molecule type" value="Genomic_DNA"/>
</dbReference>
<keyword evidence="1" id="KW-0175">Coiled coil</keyword>
<evidence type="ECO:0000256" key="1">
    <source>
        <dbReference type="SAM" id="Coils"/>
    </source>
</evidence>
<feature type="coiled-coil region" evidence="1">
    <location>
        <begin position="14"/>
        <end position="41"/>
    </location>
</feature>
<evidence type="ECO:0000313" key="2">
    <source>
        <dbReference type="EMBL" id="GJE63198.1"/>
    </source>
</evidence>
<gene>
    <name evidence="2" type="ORF">LNAOJCKE_0392</name>
</gene>
<reference evidence="2" key="2">
    <citation type="submission" date="2021-08" db="EMBL/GenBank/DDBJ databases">
        <authorList>
            <person name="Tani A."/>
            <person name="Ola A."/>
            <person name="Ogura Y."/>
            <person name="Katsura K."/>
            <person name="Hayashi T."/>
        </authorList>
    </citation>
    <scope>NUCLEOTIDE SEQUENCE</scope>
    <source>
        <strain evidence="2">NBRC 15686</strain>
    </source>
</reference>
<accession>A0ABQ4U851</accession>
<dbReference type="Proteomes" id="UP001055039">
    <property type="component" value="Unassembled WGS sequence"/>
</dbReference>
<evidence type="ECO:0000313" key="3">
    <source>
        <dbReference type="Proteomes" id="UP001055039"/>
    </source>
</evidence>
<sequence length="93" mass="10784">MNSNDLGKIIIALKRELEQFKAETNQRLDTLEQTAQDLTDLAHVLGEKNDELIEKIKAVKDQINPSSHSMRPYDIEQAVKQQEQEQRIKLKNQ</sequence>